<evidence type="ECO:0000256" key="10">
    <source>
        <dbReference type="ARBA" id="ARBA00022989"/>
    </source>
</evidence>
<dbReference type="EMBL" id="JANPWB010000007">
    <property type="protein sequence ID" value="KAJ1173473.1"/>
    <property type="molecule type" value="Genomic_DNA"/>
</dbReference>
<dbReference type="InterPro" id="IPR000242">
    <property type="entry name" value="PTP_cat"/>
</dbReference>
<evidence type="ECO:0000256" key="13">
    <source>
        <dbReference type="ARBA" id="ARBA00051722"/>
    </source>
</evidence>
<gene>
    <name evidence="22" type="ORF">NDU88_005305</name>
</gene>
<evidence type="ECO:0000259" key="20">
    <source>
        <dbReference type="PROSITE" id="PS50055"/>
    </source>
</evidence>
<dbReference type="PROSITE" id="PS00383">
    <property type="entry name" value="TYR_PHOSPHATASE_1"/>
    <property type="match status" value="1"/>
</dbReference>
<dbReference type="Proteomes" id="UP001066276">
    <property type="component" value="Chromosome 4_1"/>
</dbReference>
<feature type="compositionally biased region" description="Low complexity" evidence="17">
    <location>
        <begin position="106"/>
        <end position="140"/>
    </location>
</feature>
<feature type="region of interest" description="Disordered" evidence="17">
    <location>
        <begin position="932"/>
        <end position="955"/>
    </location>
</feature>
<keyword evidence="10 18" id="KW-1133">Transmembrane helix</keyword>
<evidence type="ECO:0000256" key="1">
    <source>
        <dbReference type="ARBA" id="ARBA00004251"/>
    </source>
</evidence>
<keyword evidence="3" id="KW-1003">Cell membrane</keyword>
<feature type="domain" description="Tyrosine-protein phosphatase" evidence="20">
    <location>
        <begin position="596"/>
        <end position="855"/>
    </location>
</feature>
<feature type="compositionally biased region" description="Polar residues" evidence="17">
    <location>
        <begin position="63"/>
        <end position="80"/>
    </location>
</feature>
<evidence type="ECO:0000256" key="14">
    <source>
        <dbReference type="ARBA" id="ARBA00061377"/>
    </source>
</evidence>
<evidence type="ECO:0000256" key="3">
    <source>
        <dbReference type="ARBA" id="ARBA00022475"/>
    </source>
</evidence>
<evidence type="ECO:0000313" key="22">
    <source>
        <dbReference type="EMBL" id="KAJ1173473.1"/>
    </source>
</evidence>
<dbReference type="GO" id="GO:0004725">
    <property type="term" value="F:protein tyrosine phosphatase activity"/>
    <property type="evidence" value="ECO:0007669"/>
    <property type="project" value="UniProtKB-EC"/>
</dbReference>
<evidence type="ECO:0000259" key="21">
    <source>
        <dbReference type="PROSITE" id="PS50056"/>
    </source>
</evidence>
<dbReference type="InterPro" id="IPR050348">
    <property type="entry name" value="Protein-Tyr_Phosphatase"/>
</dbReference>
<evidence type="ECO:0000256" key="11">
    <source>
        <dbReference type="ARBA" id="ARBA00023136"/>
    </source>
</evidence>
<dbReference type="EC" id="3.1.3.48" evidence="2"/>
<dbReference type="PANTHER" id="PTHR19134">
    <property type="entry name" value="RECEPTOR-TYPE TYROSINE-PROTEIN PHOSPHATASE"/>
    <property type="match status" value="1"/>
</dbReference>
<dbReference type="CDD" id="cd14557">
    <property type="entry name" value="R-PTPc-C-1"/>
    <property type="match status" value="1"/>
</dbReference>
<dbReference type="SMART" id="SM00194">
    <property type="entry name" value="PTPc"/>
    <property type="match status" value="2"/>
</dbReference>
<keyword evidence="12" id="KW-0325">Glycoprotein</keyword>
<feature type="region of interest" description="Disordered" evidence="17">
    <location>
        <begin position="1194"/>
        <end position="1241"/>
    </location>
</feature>
<evidence type="ECO:0000313" key="23">
    <source>
        <dbReference type="Proteomes" id="UP001066276"/>
    </source>
</evidence>
<evidence type="ECO:0000256" key="15">
    <source>
        <dbReference type="ARBA" id="ARBA00073601"/>
    </source>
</evidence>
<feature type="signal peptide" evidence="19">
    <location>
        <begin position="1"/>
        <end position="24"/>
    </location>
</feature>
<comment type="subcellular location">
    <subcellularLocation>
        <location evidence="1">Cell membrane</location>
        <topology evidence="1">Single-pass type I membrane protein</topology>
    </subcellularLocation>
</comment>
<feature type="compositionally biased region" description="Acidic residues" evidence="17">
    <location>
        <begin position="935"/>
        <end position="954"/>
    </location>
</feature>
<dbReference type="Pfam" id="PF00102">
    <property type="entry name" value="Y_phosphatase"/>
    <property type="match status" value="2"/>
</dbReference>
<dbReference type="AlphaFoldDB" id="A0AAV7TAL9"/>
<evidence type="ECO:0000256" key="12">
    <source>
        <dbReference type="ARBA" id="ARBA00023180"/>
    </source>
</evidence>
<evidence type="ECO:0000256" key="18">
    <source>
        <dbReference type="SAM" id="Phobius"/>
    </source>
</evidence>
<evidence type="ECO:0000256" key="6">
    <source>
        <dbReference type="ARBA" id="ARBA00022729"/>
    </source>
</evidence>
<evidence type="ECO:0000256" key="2">
    <source>
        <dbReference type="ARBA" id="ARBA00013064"/>
    </source>
</evidence>
<evidence type="ECO:0000256" key="4">
    <source>
        <dbReference type="ARBA" id="ARBA00022553"/>
    </source>
</evidence>
<keyword evidence="23" id="KW-1185">Reference proteome</keyword>
<keyword evidence="11 18" id="KW-0472">Membrane</keyword>
<keyword evidence="5 18" id="KW-0812">Transmembrane</keyword>
<comment type="caution">
    <text evidence="22">The sequence shown here is derived from an EMBL/GenBank/DDBJ whole genome shotgun (WGS) entry which is preliminary data.</text>
</comment>
<feature type="transmembrane region" description="Helical" evidence="18">
    <location>
        <begin position="521"/>
        <end position="542"/>
    </location>
</feature>
<dbReference type="InterPro" id="IPR029021">
    <property type="entry name" value="Prot-tyrosine_phosphatase-like"/>
</dbReference>
<proteinExistence type="inferred from homology"/>
<dbReference type="FunFam" id="3.90.190.10:FF:000042">
    <property type="entry name" value="receptor-type tyrosine-protein phosphatase C isoform X1"/>
    <property type="match status" value="1"/>
</dbReference>
<evidence type="ECO:0000256" key="7">
    <source>
        <dbReference type="ARBA" id="ARBA00022737"/>
    </source>
</evidence>
<dbReference type="SUPFAM" id="SSF52799">
    <property type="entry name" value="(Phosphotyrosine protein) phosphatases II"/>
    <property type="match status" value="2"/>
</dbReference>
<dbReference type="PROSITE" id="PS50056">
    <property type="entry name" value="TYR_PHOSPHATASE_2"/>
    <property type="match status" value="2"/>
</dbReference>
<evidence type="ECO:0000256" key="16">
    <source>
        <dbReference type="ARBA" id="ARBA00078812"/>
    </source>
</evidence>
<keyword evidence="4" id="KW-0597">Phosphoprotein</keyword>
<feature type="domain" description="Tyrosine specific protein phosphatases" evidence="21">
    <location>
        <begin position="1078"/>
        <end position="1162"/>
    </location>
</feature>
<feature type="compositionally biased region" description="Low complexity" evidence="17">
    <location>
        <begin position="31"/>
        <end position="59"/>
    </location>
</feature>
<evidence type="ECO:0000256" key="8">
    <source>
        <dbReference type="ARBA" id="ARBA00022801"/>
    </source>
</evidence>
<evidence type="ECO:0000256" key="19">
    <source>
        <dbReference type="SAM" id="SignalP"/>
    </source>
</evidence>
<keyword evidence="8" id="KW-0378">Hydrolase</keyword>
<accession>A0AAV7TAL9</accession>
<protein>
    <recommendedName>
        <fullName evidence="15">Receptor-type tyrosine-protein phosphatase C</fullName>
        <ecNumber evidence="2">3.1.3.48</ecNumber>
    </recommendedName>
    <alternativeName>
        <fullName evidence="16">Leukocyte common antigen</fullName>
    </alternativeName>
</protein>
<dbReference type="PANTHER" id="PTHR19134:SF539">
    <property type="entry name" value="RECEPTOR-TYPE TYROSINE-PROTEIN PHOSPHATASE C"/>
    <property type="match status" value="1"/>
</dbReference>
<dbReference type="PROSITE" id="PS50055">
    <property type="entry name" value="TYR_PHOSPHATASE_PTP"/>
    <property type="match status" value="2"/>
</dbReference>
<comment type="similarity">
    <text evidence="14">Belongs to the protein-tyrosine phosphatase family. Receptor class 1/6 subfamily.</text>
</comment>
<feature type="chain" id="PRO_5043540988" description="Receptor-type tyrosine-protein phosphatase C" evidence="19">
    <location>
        <begin position="25"/>
        <end position="1241"/>
    </location>
</feature>
<dbReference type="Gene3D" id="3.90.190.10">
    <property type="entry name" value="Protein tyrosine phosphatase superfamily"/>
    <property type="match status" value="2"/>
</dbReference>
<keyword evidence="9" id="KW-0904">Protein phosphatase</keyword>
<feature type="compositionally biased region" description="Basic and acidic residues" evidence="17">
    <location>
        <begin position="1232"/>
        <end position="1241"/>
    </location>
</feature>
<dbReference type="SUPFAM" id="SSF49265">
    <property type="entry name" value="Fibronectin type III"/>
    <property type="match status" value="2"/>
</dbReference>
<reference evidence="22" key="1">
    <citation type="journal article" date="2022" name="bioRxiv">
        <title>Sequencing and chromosome-scale assembly of the giantPleurodeles waltlgenome.</title>
        <authorList>
            <person name="Brown T."/>
            <person name="Elewa A."/>
            <person name="Iarovenko S."/>
            <person name="Subramanian E."/>
            <person name="Araus A.J."/>
            <person name="Petzold A."/>
            <person name="Susuki M."/>
            <person name="Suzuki K.-i.T."/>
            <person name="Hayashi T."/>
            <person name="Toyoda A."/>
            <person name="Oliveira C."/>
            <person name="Osipova E."/>
            <person name="Leigh N.D."/>
            <person name="Simon A."/>
            <person name="Yun M.H."/>
        </authorList>
    </citation>
    <scope>NUCLEOTIDE SEQUENCE</scope>
    <source>
        <strain evidence="22">20211129_DDA</strain>
        <tissue evidence="22">Liver</tissue>
    </source>
</reference>
<dbReference type="PRINTS" id="PR00700">
    <property type="entry name" value="PRTYPHPHTASE"/>
</dbReference>
<dbReference type="InterPro" id="IPR036116">
    <property type="entry name" value="FN3_sf"/>
</dbReference>
<name>A0AAV7TAL9_PLEWA</name>
<feature type="region of interest" description="Disordered" evidence="17">
    <location>
        <begin position="31"/>
        <end position="143"/>
    </location>
</feature>
<dbReference type="InterPro" id="IPR016130">
    <property type="entry name" value="Tyr_Pase_AS"/>
</dbReference>
<organism evidence="22 23">
    <name type="scientific">Pleurodeles waltl</name>
    <name type="common">Iberian ribbed newt</name>
    <dbReference type="NCBI Taxonomy" id="8319"/>
    <lineage>
        <taxon>Eukaryota</taxon>
        <taxon>Metazoa</taxon>
        <taxon>Chordata</taxon>
        <taxon>Craniata</taxon>
        <taxon>Vertebrata</taxon>
        <taxon>Euteleostomi</taxon>
        <taxon>Amphibia</taxon>
        <taxon>Batrachia</taxon>
        <taxon>Caudata</taxon>
        <taxon>Salamandroidea</taxon>
        <taxon>Salamandridae</taxon>
        <taxon>Pleurodelinae</taxon>
        <taxon>Pleurodeles</taxon>
    </lineage>
</organism>
<dbReference type="FunFam" id="3.90.190.10:FF:000033">
    <property type="entry name" value="receptor-type tyrosine-protein phosphatase C isoform X1"/>
    <property type="match status" value="1"/>
</dbReference>
<evidence type="ECO:0000256" key="9">
    <source>
        <dbReference type="ARBA" id="ARBA00022912"/>
    </source>
</evidence>
<sequence>MGLTPKLLLVVVFLLPGQRANVQGQIVMNTTTPSTTGTKVPSLAQSSTTQTPITTSAAPFASDDNQPLITAVTAQDSPSTGVAEASGVSTPPLRPIPGGSGDSNETTPSISLPTGPTSSTTGQNGTTQAAESTTAGTTTSPKCSDIKVVSGDYTYIDNMATRTLELSGLNNGLDNIKITGTPELNVTKSSMSNTSYIFENLRICEIYNISLTDFQCSPQHYIIPQIWNVPPDPNIFTLNKTENSTFVTFMWDIGNDDENCNLSYKYMCRNEGHSFNWDTPLSQDEVKGFNPNSTYSCDATVLHANEIIKTMKENVLTDFGMPDDVMGLRCIPRASDDQMIAFEWSYPKNSSRGIDGYIVECRDKKGGASRNIPGEVVPLLEERNTANFSCYIGEAYTEDTVSVQAFKMSRYKNDSRIGGSPVLLKCRTNSSRPDLVRNVKPFLETSNKVKITCNQPNKIKGPKTEYILHFDGKSYNKGKCDFHIKDLSYLREYSYELIFSNGDFRSNPYRGSITTKYNEKALIGFLAFLIIVTSIALIIVLFKIYKLQKRSSSDSDELCELVPRDDEKQLLSVEPISGDHLLETHRRKMADEARLFLAEFQSIPRVFSKLPIKDARESYNQSKNRYVDILPYDENRVELSLISGEQGSDYINASFINGFKEHQKYIAAQGPKDETTNDFWRMIWEQKSTIIVMVTRCEEGNRVKCAQYWPTLETGTLTFGNITVVIKEEKKCPDYIIRKLQISNKNEKTPERDITHIQFISWPDHGVPDDPYLLLKLRRRVTAFSNFFSGPIVVHCSAGVGRTGTYISIDAMMEGLDSENRVDVYGFVVSLRRQRCLMVQVEAQYILIHHALVEYCLFGDTEISVPELAISLTNLKKKDPSSDPSTLEAEFQRLPTYKNWRPQNVGNKSENKDKNWSPHVVPYEFNRVGIRQDDDYSTENAEDSDDSTDDEHDYEDSTKYINASFINGYWSPKAIIAAQGPLKNTLSDFWLMIFQRKVKCIVMLTSCTEENQGSCTKYWGDEKQTYDDIEVAVKDVSKSQSYTVRLFEVRHAKRKECRKIHHYQYENWNPQELPKDPDGLLTMIQNIKQKFPHNTTQEEGKLDKHSPILIHCRDGAQQTGTVCALVNLLQCAEAEGAVDVFHTVKSLRKERPGFVTTFEDYQFIYDTLAMVYPAQNGQLKKNSTQADHVEVVSETGMEQQKRASLNLEPTQDNGHPEDKESATSANGPVDTGPKEIELKIE</sequence>
<dbReference type="GO" id="GO:0005886">
    <property type="term" value="C:plasma membrane"/>
    <property type="evidence" value="ECO:0007669"/>
    <property type="project" value="UniProtKB-SubCell"/>
</dbReference>
<dbReference type="InterPro" id="IPR000387">
    <property type="entry name" value="Tyr_Pase_dom"/>
</dbReference>
<keyword evidence="7" id="KW-0677">Repeat</keyword>
<dbReference type="SMART" id="SM00404">
    <property type="entry name" value="PTPc_motif"/>
    <property type="match status" value="2"/>
</dbReference>
<keyword evidence="6 19" id="KW-0732">Signal</keyword>
<evidence type="ECO:0000256" key="17">
    <source>
        <dbReference type="SAM" id="MobiDB-lite"/>
    </source>
</evidence>
<evidence type="ECO:0000256" key="5">
    <source>
        <dbReference type="ARBA" id="ARBA00022692"/>
    </source>
</evidence>
<dbReference type="InterPro" id="IPR003595">
    <property type="entry name" value="Tyr_Pase_cat"/>
</dbReference>
<feature type="domain" description="Tyrosine-protein phosphatase" evidence="20">
    <location>
        <begin position="887"/>
        <end position="1171"/>
    </location>
</feature>
<comment type="catalytic activity">
    <reaction evidence="13">
        <text>O-phospho-L-tyrosyl-[protein] + H2O = L-tyrosyl-[protein] + phosphate</text>
        <dbReference type="Rhea" id="RHEA:10684"/>
        <dbReference type="Rhea" id="RHEA-COMP:10136"/>
        <dbReference type="Rhea" id="RHEA-COMP:20101"/>
        <dbReference type="ChEBI" id="CHEBI:15377"/>
        <dbReference type="ChEBI" id="CHEBI:43474"/>
        <dbReference type="ChEBI" id="CHEBI:46858"/>
        <dbReference type="ChEBI" id="CHEBI:61978"/>
        <dbReference type="EC" id="3.1.3.48"/>
    </reaction>
</comment>
<feature type="domain" description="Tyrosine specific protein phosphatases" evidence="21">
    <location>
        <begin position="789"/>
        <end position="846"/>
    </location>
</feature>
<feature type="region of interest" description="Disordered" evidence="17">
    <location>
        <begin position="899"/>
        <end position="918"/>
    </location>
</feature>